<dbReference type="InterPro" id="IPR007527">
    <property type="entry name" value="Znf_SWIM"/>
</dbReference>
<evidence type="ECO:0000259" key="3">
    <source>
        <dbReference type="PROSITE" id="PS50966"/>
    </source>
</evidence>
<dbReference type="InParanoid" id="F4RBW0"/>
<evidence type="ECO:0000313" key="5">
    <source>
        <dbReference type="Proteomes" id="UP000001072"/>
    </source>
</evidence>
<dbReference type="KEGG" id="mlr:MELLADRAFT_60661"/>
<evidence type="ECO:0000256" key="2">
    <source>
        <dbReference type="SAM" id="MobiDB-lite"/>
    </source>
</evidence>
<feature type="compositionally biased region" description="Polar residues" evidence="2">
    <location>
        <begin position="510"/>
        <end position="531"/>
    </location>
</feature>
<dbReference type="GO" id="GO:0008270">
    <property type="term" value="F:zinc ion binding"/>
    <property type="evidence" value="ECO:0007669"/>
    <property type="project" value="UniProtKB-KW"/>
</dbReference>
<evidence type="ECO:0000313" key="4">
    <source>
        <dbReference type="EMBL" id="EGG10273.1"/>
    </source>
</evidence>
<dbReference type="FunCoup" id="F4RBW0">
    <property type="interactions" value="163"/>
</dbReference>
<feature type="domain" description="SWIM-type" evidence="3">
    <location>
        <begin position="115"/>
        <end position="156"/>
    </location>
</feature>
<feature type="region of interest" description="Disordered" evidence="2">
    <location>
        <begin position="314"/>
        <end position="341"/>
    </location>
</feature>
<dbReference type="OrthoDB" id="2507789at2759"/>
<dbReference type="EMBL" id="GL883095">
    <property type="protein sequence ID" value="EGG10273.1"/>
    <property type="molecule type" value="Genomic_DNA"/>
</dbReference>
<keyword evidence="5" id="KW-1185">Reference proteome</keyword>
<dbReference type="GeneID" id="18929581"/>
<organism evidence="5">
    <name type="scientific">Melampsora larici-populina (strain 98AG31 / pathotype 3-4-7)</name>
    <name type="common">Poplar leaf rust fungus</name>
    <dbReference type="NCBI Taxonomy" id="747676"/>
    <lineage>
        <taxon>Eukaryota</taxon>
        <taxon>Fungi</taxon>
        <taxon>Dikarya</taxon>
        <taxon>Basidiomycota</taxon>
        <taxon>Pucciniomycotina</taxon>
        <taxon>Pucciniomycetes</taxon>
        <taxon>Pucciniales</taxon>
        <taxon>Melampsoraceae</taxon>
        <taxon>Melampsora</taxon>
    </lineage>
</organism>
<feature type="region of interest" description="Disordered" evidence="2">
    <location>
        <begin position="429"/>
        <end position="547"/>
    </location>
</feature>
<dbReference type="Proteomes" id="UP000001072">
    <property type="component" value="Unassembled WGS sequence"/>
</dbReference>
<dbReference type="RefSeq" id="XP_007406574.1">
    <property type="nucleotide sequence ID" value="XM_007406512.1"/>
</dbReference>
<dbReference type="AlphaFoldDB" id="F4RBW0"/>
<gene>
    <name evidence="4" type="ORF">MELLADRAFT_60661</name>
</gene>
<feature type="compositionally biased region" description="Polar residues" evidence="2">
    <location>
        <begin position="429"/>
        <end position="453"/>
    </location>
</feature>
<protein>
    <recommendedName>
        <fullName evidence="3">SWIM-type domain-containing protein</fullName>
    </recommendedName>
</protein>
<proteinExistence type="predicted"/>
<sequence length="641" mass="70960">MSERDVPMQGIHTNNFTESYHRVLKYNFLSRHTLRRPDDLLQTLVDKAEPDFRQSVLTTTLGFRPQRATKYQNIAKGLLETYSNSDLADLGVSIQPYKENKWTISSFTRPMLATYTVNTTPPKDGKVGYVNNCNCTHFLKNKSSCKHMYVLTRQTGFNILETNPEVDDGSSPFEFRRIVEPFNIVVRTLTNVHPDTPPPSPPINPYRSSAGIARTPSTTGLPIGSFCYAPMVPAPLPYIFNGAGQTTTPANEPNHHQQPPLHAPAPIAPPNRGMSVTSDQWLHDTTNATTRSAETSSDSYIGRLFYDPNHLQSTPPSRQPAVHAVNPPRQTAAPYPTSPLGRDIARTQQRSAVRSFELNSPQLNLSFNTSQLTCGSTNVTSSTIGSPSHRRHFYTSNNANAASFAPPPPPPTQMPYQLDYNLLQRALQSTSTNYPSQPGNRSSPAPQPSTSRQPMYHPPQPSTSRQPMHHTPEITPAPVTTSQIDGLLDKMDRGRQPSAPRDLNRREVTNPATGASSHQQSANRPHGTTNPAPFVTEGPHDGLPLTTTSQAAFDTGPSVLSVAEEDALRAFDRRLFKRKEDFAAICSALRAIHHEAPFADEGTNLLDYNDAFVAAMRAHAEYFLSRLRIFNSTNRPTKQNR</sequence>
<keyword evidence="1" id="KW-0862">Zinc</keyword>
<name>F4RBW0_MELLP</name>
<evidence type="ECO:0000256" key="1">
    <source>
        <dbReference type="PROSITE-ProRule" id="PRU00325"/>
    </source>
</evidence>
<dbReference type="PROSITE" id="PS50966">
    <property type="entry name" value="ZF_SWIM"/>
    <property type="match status" value="1"/>
</dbReference>
<dbReference type="VEuPathDB" id="FungiDB:MELLADRAFT_60661"/>
<dbReference type="HOGENOM" id="CLU_427037_0_0_1"/>
<keyword evidence="1" id="KW-0863">Zinc-finger</keyword>
<accession>F4RBW0</accession>
<keyword evidence="1" id="KW-0479">Metal-binding</keyword>
<reference evidence="5" key="1">
    <citation type="journal article" date="2011" name="Proc. Natl. Acad. Sci. U.S.A.">
        <title>Obligate biotrophy features unraveled by the genomic analysis of rust fungi.</title>
        <authorList>
            <person name="Duplessis S."/>
            <person name="Cuomo C.A."/>
            <person name="Lin Y.-C."/>
            <person name="Aerts A."/>
            <person name="Tisserant E."/>
            <person name="Veneault-Fourrey C."/>
            <person name="Joly D.L."/>
            <person name="Hacquard S."/>
            <person name="Amselem J."/>
            <person name="Cantarel B.L."/>
            <person name="Chiu R."/>
            <person name="Coutinho P.M."/>
            <person name="Feau N."/>
            <person name="Field M."/>
            <person name="Frey P."/>
            <person name="Gelhaye E."/>
            <person name="Goldberg J."/>
            <person name="Grabherr M.G."/>
            <person name="Kodira C.D."/>
            <person name="Kohler A."/>
            <person name="Kuees U."/>
            <person name="Lindquist E.A."/>
            <person name="Lucas S.M."/>
            <person name="Mago R."/>
            <person name="Mauceli E."/>
            <person name="Morin E."/>
            <person name="Murat C."/>
            <person name="Pangilinan J.L."/>
            <person name="Park R."/>
            <person name="Pearson M."/>
            <person name="Quesneville H."/>
            <person name="Rouhier N."/>
            <person name="Sakthikumar S."/>
            <person name="Salamov A.A."/>
            <person name="Schmutz J."/>
            <person name="Selles B."/>
            <person name="Shapiro H."/>
            <person name="Tanguay P."/>
            <person name="Tuskan G.A."/>
            <person name="Henrissat B."/>
            <person name="Van de Peer Y."/>
            <person name="Rouze P."/>
            <person name="Ellis J.G."/>
            <person name="Dodds P.N."/>
            <person name="Schein J.E."/>
            <person name="Zhong S."/>
            <person name="Hamelin R.C."/>
            <person name="Grigoriev I.V."/>
            <person name="Szabo L.J."/>
            <person name="Martin F."/>
        </authorList>
    </citation>
    <scope>NUCLEOTIDE SEQUENCE [LARGE SCALE GENOMIC DNA]</scope>
    <source>
        <strain evidence="5">98AG31 / pathotype 3-4-7</strain>
    </source>
</reference>